<dbReference type="FunFam" id="1.25.40.10:FF:000179">
    <property type="entry name" value="Mitochondrial fission 1 protein"/>
    <property type="match status" value="1"/>
</dbReference>
<feature type="compositionally biased region" description="Basic and acidic residues" evidence="13">
    <location>
        <begin position="1699"/>
        <end position="1721"/>
    </location>
</feature>
<name>A0A163CVF7_DIDRA</name>
<dbReference type="Pfam" id="PF14853">
    <property type="entry name" value="Fis1_TPR_C"/>
    <property type="match status" value="1"/>
</dbReference>
<feature type="compositionally biased region" description="Low complexity" evidence="13">
    <location>
        <begin position="528"/>
        <end position="539"/>
    </location>
</feature>
<dbReference type="PANTHER" id="PTHR13247:SF0">
    <property type="entry name" value="MITOCHONDRIAL FISSION 1 PROTEIN"/>
    <property type="match status" value="1"/>
</dbReference>
<feature type="region of interest" description="Disordered" evidence="13">
    <location>
        <begin position="1858"/>
        <end position="1972"/>
    </location>
</feature>
<evidence type="ECO:0000313" key="16">
    <source>
        <dbReference type="Proteomes" id="UP000076837"/>
    </source>
</evidence>
<feature type="compositionally biased region" description="Polar residues" evidence="13">
    <location>
        <begin position="1227"/>
        <end position="1236"/>
    </location>
</feature>
<evidence type="ECO:0000256" key="6">
    <source>
        <dbReference type="ARBA" id="ARBA00022787"/>
    </source>
</evidence>
<evidence type="ECO:0000256" key="2">
    <source>
        <dbReference type="ARBA" id="ARBA00008937"/>
    </source>
</evidence>
<dbReference type="Gene3D" id="1.10.287.1490">
    <property type="match status" value="2"/>
</dbReference>
<feature type="region of interest" description="Disordered" evidence="13">
    <location>
        <begin position="805"/>
        <end position="872"/>
    </location>
</feature>
<organism evidence="15 16">
    <name type="scientific">Didymella rabiei</name>
    <name type="common">Chickpea ascochyta blight fungus</name>
    <name type="synonym">Mycosphaerella rabiei</name>
    <dbReference type="NCBI Taxonomy" id="5454"/>
    <lineage>
        <taxon>Eukaryota</taxon>
        <taxon>Fungi</taxon>
        <taxon>Dikarya</taxon>
        <taxon>Ascomycota</taxon>
        <taxon>Pezizomycotina</taxon>
        <taxon>Dothideomycetes</taxon>
        <taxon>Pleosporomycetidae</taxon>
        <taxon>Pleosporales</taxon>
        <taxon>Pleosporineae</taxon>
        <taxon>Didymellaceae</taxon>
        <taxon>Ascochyta</taxon>
    </lineage>
</organism>
<dbReference type="GO" id="GO:0000422">
    <property type="term" value="P:autophagy of mitochondrion"/>
    <property type="evidence" value="ECO:0007669"/>
    <property type="project" value="TreeGrafter"/>
</dbReference>
<dbReference type="InterPro" id="IPR011990">
    <property type="entry name" value="TPR-like_helical_dom_sf"/>
</dbReference>
<dbReference type="InterPro" id="IPR013083">
    <property type="entry name" value="Znf_RING/FYVE/PHD"/>
</dbReference>
<dbReference type="Proteomes" id="UP000076837">
    <property type="component" value="Unassembled WGS sequence"/>
</dbReference>
<feature type="compositionally biased region" description="Polar residues" evidence="13">
    <location>
        <begin position="148"/>
        <end position="166"/>
    </location>
</feature>
<dbReference type="InterPro" id="IPR028061">
    <property type="entry name" value="Fis1_TPR_C"/>
</dbReference>
<evidence type="ECO:0000259" key="14">
    <source>
        <dbReference type="SMART" id="SM00184"/>
    </source>
</evidence>
<feature type="region of interest" description="Disordered" evidence="13">
    <location>
        <begin position="2208"/>
        <end position="2228"/>
    </location>
</feature>
<feature type="region of interest" description="Disordered" evidence="13">
    <location>
        <begin position="625"/>
        <end position="664"/>
    </location>
</feature>
<feature type="coiled-coil region" evidence="12">
    <location>
        <begin position="971"/>
        <end position="998"/>
    </location>
</feature>
<evidence type="ECO:0000256" key="12">
    <source>
        <dbReference type="SAM" id="Coils"/>
    </source>
</evidence>
<feature type="region of interest" description="Disordered" evidence="13">
    <location>
        <begin position="1227"/>
        <end position="1321"/>
    </location>
</feature>
<dbReference type="Gene3D" id="3.30.40.10">
    <property type="entry name" value="Zinc/RING finger domain, C3HC4 (zinc finger)"/>
    <property type="match status" value="1"/>
</dbReference>
<feature type="compositionally biased region" description="Low complexity" evidence="13">
    <location>
        <begin position="1609"/>
        <end position="1619"/>
    </location>
</feature>
<dbReference type="GO" id="GO:0005778">
    <property type="term" value="C:peroxisomal membrane"/>
    <property type="evidence" value="ECO:0007669"/>
    <property type="project" value="TreeGrafter"/>
</dbReference>
<feature type="compositionally biased region" description="Basic and acidic residues" evidence="13">
    <location>
        <begin position="1995"/>
        <end position="2010"/>
    </location>
</feature>
<feature type="region of interest" description="Disordered" evidence="13">
    <location>
        <begin position="1607"/>
        <end position="1737"/>
    </location>
</feature>
<dbReference type="GO" id="GO:0000266">
    <property type="term" value="P:mitochondrial fission"/>
    <property type="evidence" value="ECO:0007669"/>
    <property type="project" value="InterPro"/>
</dbReference>
<feature type="domain" description="RING-type" evidence="14">
    <location>
        <begin position="489"/>
        <end position="562"/>
    </location>
</feature>
<keyword evidence="7" id="KW-0802">TPR repeat</keyword>
<feature type="compositionally biased region" description="Polar residues" evidence="13">
    <location>
        <begin position="334"/>
        <end position="350"/>
    </location>
</feature>
<keyword evidence="4" id="KW-0812">Transmembrane</keyword>
<feature type="compositionally biased region" description="Polar residues" evidence="13">
    <location>
        <begin position="1572"/>
        <end position="1581"/>
    </location>
</feature>
<dbReference type="STRING" id="5454.A0A163CVF7"/>
<dbReference type="PANTHER" id="PTHR13247">
    <property type="entry name" value="TETRATRICOPEPTIDE REPEAT PROTEIN 11 TPR REPEAT PROTEIN 11"/>
    <property type="match status" value="1"/>
</dbReference>
<feature type="compositionally biased region" description="Basic and acidic residues" evidence="13">
    <location>
        <begin position="1935"/>
        <end position="1968"/>
    </location>
</feature>
<keyword evidence="10" id="KW-0472">Membrane</keyword>
<dbReference type="InterPro" id="IPR016543">
    <property type="entry name" value="Fis1"/>
</dbReference>
<dbReference type="EMBL" id="JYNV01000211">
    <property type="protein sequence ID" value="KZM22718.1"/>
    <property type="molecule type" value="Genomic_DNA"/>
</dbReference>
<feature type="compositionally biased region" description="Basic and acidic residues" evidence="13">
    <location>
        <begin position="2114"/>
        <end position="2147"/>
    </location>
</feature>
<evidence type="ECO:0000256" key="9">
    <source>
        <dbReference type="ARBA" id="ARBA00023128"/>
    </source>
</evidence>
<dbReference type="SUPFAM" id="SSF48452">
    <property type="entry name" value="TPR-like"/>
    <property type="match status" value="1"/>
</dbReference>
<accession>A0A163CVF7</accession>
<dbReference type="CDD" id="cd12212">
    <property type="entry name" value="Fis1"/>
    <property type="match status" value="1"/>
</dbReference>
<feature type="compositionally biased region" description="Polar residues" evidence="13">
    <location>
        <begin position="1536"/>
        <end position="1545"/>
    </location>
</feature>
<feature type="region of interest" description="Disordered" evidence="13">
    <location>
        <begin position="1987"/>
        <end position="2010"/>
    </location>
</feature>
<feature type="region of interest" description="Disordered" evidence="13">
    <location>
        <begin position="1453"/>
        <end position="1547"/>
    </location>
</feature>
<sequence>MSPSLPCEDAADVESPLKPDELQVLRAQYEKEGEYVGLQTKFNYAWGLIKSNDRPDQQEGVRLLSEIFRGSRERRRECLYYLALGNYKLGNYAEARRYNELLLELEPANLQAGSLKGLIDEKVAKEGLVGAAIVGGIAVAAGCKPSSFTSPRHSSADMDSSANQSAPMPAGSQRPGHRDMMFCHECADEWYRDERGLTCPECGSDFTEIIEDDNDPRDSNMFGYDGDQDDNSMPDLEQAPPPRLNPHQNPFANDDPDEADISNFNFVRVGPGRFNVQATITRSVSPQGLAAVNAPASIGGFMSMLNGLTRAAVQGQPAGQGQHQGQGEGLFSGAGQSAYQEAQGQDQPGNPTGRFTYHGGARLAPRGDGSGMHVEPVDDISNVMTGLMAALGAQNMPQGGDGSGRGGPGGENVPAPFLNLFQSLGLIPGGGQMGDFVYSQEGLDRIVSQLMEQTATNNAPPPATQADIDALPRKKVSEDMLGPEHTAECSICMDEVLIGEEVTELPCKHWFHHPCVSAWLKSGAGAQASASAQPSGSRQMPGAFDSVAGTGTPQDPYVVPSDTGSADNQTTGTSTATDAASGGLGDRIRRGFAHLNLKVMLISTSKVMLISTSKVMLVRCRGDFGQVTSSSSAKPPQRPSPLSEYGDGSASNSPRKFVFFPREEGSPGQREVFVGLSRAQTRSAKARCEGAWASGRWKAVTAHQPNAASPASHPLIHAPRPKKLGSSYHGSTILAIMSHLARGHLSQHAFWSRSPCLETDSVPAAPVDGLRPVVAEVESLLRTTPQRLGVARATAKEQKQILADIQSGSSKFGRKLSHARPPPAHRNQSGQSHRTSEDTIAAATEGAVERQESRGRKSTTPTRPGLPKRTSSMRRAYNYFFGSAGAAPTSPTTAVTTAEAHAPAPSKSRPTTGDNGIDTPPETPRDAFSGTDAGSGPFYPFSLHAAPLHAPASSLIRRVHTGVQPPPPNPNDSYEVQLEALKKQLAHAEAQLDDARIVANKQDEHVKTLEDDHKEREKTFEEREATLLQDKKDLEEHMVSVVVQQVREAKTKERNSVREECEGEFNSKIAATNAEHEARVAELQNEIDALKSEIEKLKSAITSLEAKGGEPAPKAELESKDNEIKALSEEKTTAEQSLAKATTELEQLTADRKSAEEALAKVNAELEQLRADHASLIPRTDLDAKDEIIAALTAEKEISSKNVDQLQSEVSSLKQQIEELQANHANATEKLNAQTEAHNKLSQEHEARGLKLSELESANASNSTEHTAKITELEKALTDAKEELSSRTSDLESARTELASKSEEATNASKEAVAVTDSSKSEIDALKKQINELEERLAAADASKGDANELSTQISKLEGELKQAQNDLAAKTSELEGQIAALTAEKDNAAEAAEKARSSVDTLAAQITELEKSLKDAQDSLAAKDAELQSARKDATTASEASAARVAELEAALTKAKGDAENATGSADARVTELESSLKKVQDDLAAKEVEVESARADATAATEASSKKVSELESSLKEAQDSLAAKEKEIESARSDASNSTEVSSAKIADLDKLLKDAQENLAKKEAELESAQQEANKTTESSASKISELESSLKKATEDLAAKDAEVQAAKQDAQKATDTSSSQVQELEKKLAAATADLESEQSKTAAAQTDVSKLKESTSAQIAELEKKLDAAKQEAANATESAKGEASGLQSKVSELESSLKESTQKLEAKDAELAKAAEAGDQAKTESTELSNKISALEKDLAVAKQHAEKVAELESSLKSKDAELLEAQSAAKASNSNADDKIAALESSLKSKDAELSEAQNAAKTASSAADEKVAALEKDLAAKDEALKEASASKDEVEKLNAKIAELESAQKATTTGHEETKGQLTAAQQAQADAEKAHEETRSTLSSTKDELSALQKSKDELDNELKAAKQSESKVAELQSQLEKAAADHDAALEKAKASHEGTKKELTSAKSAHDDAIKSATASLDETKATLSAAQEEAQAAKLAQEKAEKSLADEHKAATDAQAKASALATEIAEHKAVAEKATSEKATLEEQIKANDAKVTQLEAAVETATKDKAAKEAQVTELQAKLVESEKAASAAKALEQLKQESDTKLIEATKALELSQKETREAEEKAAASAKTVDDAVAARKAQEDKSAQWEAELATLKASSEASKTELDTLKKEVEEAKKGQASLKTLNTSVLEKIKEKDAKIKELTAAAAEKPAPKENGIKAEAVTEA</sequence>
<gene>
    <name evidence="15" type="ORF">ST47_g6142</name>
</gene>
<feature type="region of interest" description="Disordered" evidence="13">
    <location>
        <begin position="528"/>
        <end position="585"/>
    </location>
</feature>
<keyword evidence="6" id="KW-1000">Mitochondrion outer membrane</keyword>
<evidence type="ECO:0000256" key="1">
    <source>
        <dbReference type="ARBA" id="ARBA00004572"/>
    </source>
</evidence>
<evidence type="ECO:0000256" key="4">
    <source>
        <dbReference type="ARBA" id="ARBA00022692"/>
    </source>
</evidence>
<feature type="region of interest" description="Disordered" evidence="13">
    <location>
        <begin position="1566"/>
        <end position="1594"/>
    </location>
</feature>
<evidence type="ECO:0000256" key="3">
    <source>
        <dbReference type="ARBA" id="ARBA00014314"/>
    </source>
</evidence>
<feature type="compositionally biased region" description="Low complexity" evidence="13">
    <location>
        <begin position="570"/>
        <end position="581"/>
    </location>
</feature>
<dbReference type="InterPro" id="IPR028058">
    <property type="entry name" value="Fis1_TPR_N"/>
</dbReference>
<protein>
    <recommendedName>
        <fullName evidence="3">Mitochondrial fission 1 protein</fullName>
    </recommendedName>
</protein>
<evidence type="ECO:0000256" key="11">
    <source>
        <dbReference type="ARBA" id="ARBA00025016"/>
    </source>
</evidence>
<reference evidence="15 16" key="1">
    <citation type="journal article" date="2016" name="Sci. Rep.">
        <title>Draft genome sequencing and secretome analysis of fungal phytopathogen Ascochyta rabiei provides insight into the necrotrophic effector repertoire.</title>
        <authorList>
            <person name="Verma S."/>
            <person name="Gazara R.K."/>
            <person name="Nizam S."/>
            <person name="Parween S."/>
            <person name="Chattopadhyay D."/>
            <person name="Verma P.K."/>
        </authorList>
    </citation>
    <scope>NUCLEOTIDE SEQUENCE [LARGE SCALE GENOMIC DNA]</scope>
    <source>
        <strain evidence="15 16">ArDII</strain>
    </source>
</reference>
<dbReference type="Gene3D" id="1.25.40.10">
    <property type="entry name" value="Tetratricopeptide repeat domain"/>
    <property type="match status" value="1"/>
</dbReference>
<comment type="subcellular location">
    <subcellularLocation>
        <location evidence="1">Mitochondrion outer membrane</location>
        <topology evidence="1">Single-pass membrane protein</topology>
    </subcellularLocation>
</comment>
<feature type="region of interest" description="Disordered" evidence="13">
    <location>
        <begin position="884"/>
        <end position="934"/>
    </location>
</feature>
<dbReference type="InterPro" id="IPR033745">
    <property type="entry name" value="Fis1_cytosol"/>
</dbReference>
<feature type="region of interest" description="Disordered" evidence="13">
    <location>
        <begin position="1799"/>
        <end position="1821"/>
    </location>
</feature>
<evidence type="ECO:0000256" key="5">
    <source>
        <dbReference type="ARBA" id="ARBA00022737"/>
    </source>
</evidence>
<dbReference type="GO" id="GO:0005741">
    <property type="term" value="C:mitochondrial outer membrane"/>
    <property type="evidence" value="ECO:0007669"/>
    <property type="project" value="UniProtKB-SubCell"/>
</dbReference>
<comment type="function">
    <text evidence="11">Has a role in mitochondrial fission. Has a role in outer membrane fission but not matrix separation.</text>
</comment>
<evidence type="ECO:0000256" key="13">
    <source>
        <dbReference type="SAM" id="MobiDB-lite"/>
    </source>
</evidence>
<evidence type="ECO:0000256" key="8">
    <source>
        <dbReference type="ARBA" id="ARBA00022989"/>
    </source>
</evidence>
<feature type="compositionally biased region" description="Polar residues" evidence="13">
    <location>
        <begin position="1646"/>
        <end position="1665"/>
    </location>
</feature>
<feature type="compositionally biased region" description="Polar residues" evidence="13">
    <location>
        <begin position="1256"/>
        <end position="1265"/>
    </location>
</feature>
<feature type="compositionally biased region" description="Basic and acidic residues" evidence="13">
    <location>
        <begin position="1237"/>
        <end position="1254"/>
    </location>
</feature>
<dbReference type="InterPro" id="IPR001841">
    <property type="entry name" value="Znf_RING"/>
</dbReference>
<evidence type="ECO:0000256" key="10">
    <source>
        <dbReference type="ARBA" id="ARBA00023136"/>
    </source>
</evidence>
<comment type="similarity">
    <text evidence="2">Belongs to the FIS1 family.</text>
</comment>
<dbReference type="Pfam" id="PF14852">
    <property type="entry name" value="Fis1_TPR_N"/>
    <property type="match status" value="1"/>
</dbReference>
<proteinExistence type="inferred from homology"/>
<dbReference type="SUPFAM" id="SSF57850">
    <property type="entry name" value="RING/U-box"/>
    <property type="match status" value="1"/>
</dbReference>
<dbReference type="GO" id="GO:0016559">
    <property type="term" value="P:peroxisome fission"/>
    <property type="evidence" value="ECO:0007669"/>
    <property type="project" value="TreeGrafter"/>
</dbReference>
<feature type="compositionally biased region" description="Basic and acidic residues" evidence="13">
    <location>
        <begin position="1266"/>
        <end position="1304"/>
    </location>
</feature>
<keyword evidence="8" id="KW-1133">Transmembrane helix</keyword>
<evidence type="ECO:0000256" key="7">
    <source>
        <dbReference type="ARBA" id="ARBA00022803"/>
    </source>
</evidence>
<feature type="compositionally biased region" description="Basic and acidic residues" evidence="13">
    <location>
        <begin position="1882"/>
        <end position="1925"/>
    </location>
</feature>
<keyword evidence="5" id="KW-0677">Repeat</keyword>
<feature type="compositionally biased region" description="Basic and acidic residues" evidence="13">
    <location>
        <begin position="1506"/>
        <end position="1535"/>
    </location>
</feature>
<feature type="compositionally biased region" description="Basic and acidic residues" evidence="13">
    <location>
        <begin position="1470"/>
        <end position="1496"/>
    </location>
</feature>
<feature type="region of interest" description="Disordered" evidence="13">
    <location>
        <begin position="2114"/>
        <end position="2149"/>
    </location>
</feature>
<keyword evidence="16" id="KW-1185">Reference proteome</keyword>
<feature type="region of interest" description="Disordered" evidence="13">
    <location>
        <begin position="314"/>
        <end position="370"/>
    </location>
</feature>
<feature type="compositionally biased region" description="Low complexity" evidence="13">
    <location>
        <begin position="884"/>
        <end position="898"/>
    </location>
</feature>
<feature type="region of interest" description="Disordered" evidence="13">
    <location>
        <begin position="208"/>
        <end position="258"/>
    </location>
</feature>
<keyword evidence="9" id="KW-0496">Mitochondrion</keyword>
<evidence type="ECO:0000313" key="15">
    <source>
        <dbReference type="EMBL" id="KZM22718.1"/>
    </source>
</evidence>
<feature type="compositionally biased region" description="Gly residues" evidence="13">
    <location>
        <begin position="322"/>
        <end position="332"/>
    </location>
</feature>
<feature type="compositionally biased region" description="Low complexity" evidence="13">
    <location>
        <begin position="1806"/>
        <end position="1816"/>
    </location>
</feature>
<feature type="region of interest" description="Disordered" evidence="13">
    <location>
        <begin position="148"/>
        <end position="176"/>
    </location>
</feature>
<feature type="compositionally biased region" description="Basic and acidic residues" evidence="13">
    <location>
        <begin position="1668"/>
        <end position="1677"/>
    </location>
</feature>
<keyword evidence="12" id="KW-0175">Coiled coil</keyword>
<dbReference type="SMART" id="SM00184">
    <property type="entry name" value="RING"/>
    <property type="match status" value="1"/>
</dbReference>
<dbReference type="Pfam" id="PF17123">
    <property type="entry name" value="zf-RING_11"/>
    <property type="match status" value="1"/>
</dbReference>
<comment type="caution">
    <text evidence="15">The sequence shown here is derived from an EMBL/GenBank/DDBJ whole genome shotgun (WGS) entry which is preliminary data.</text>
</comment>